<dbReference type="InterPro" id="IPR036452">
    <property type="entry name" value="Ribo_hydro-like"/>
</dbReference>
<protein>
    <submittedName>
        <fullName evidence="1">Uncharacterized protein</fullName>
    </submittedName>
</protein>
<dbReference type="Proteomes" id="UP000229362">
    <property type="component" value="Unassembled WGS sequence"/>
</dbReference>
<proteinExistence type="predicted"/>
<evidence type="ECO:0000313" key="2">
    <source>
        <dbReference type="Proteomes" id="UP000229362"/>
    </source>
</evidence>
<dbReference type="InterPro" id="IPR023186">
    <property type="entry name" value="IUNH"/>
</dbReference>
<dbReference type="GO" id="GO:0008477">
    <property type="term" value="F:purine nucleosidase activity"/>
    <property type="evidence" value="ECO:0007669"/>
    <property type="project" value="TreeGrafter"/>
</dbReference>
<dbReference type="SUPFAM" id="SSF53590">
    <property type="entry name" value="Nucleoside hydrolase"/>
    <property type="match status" value="1"/>
</dbReference>
<dbReference type="GO" id="GO:0005829">
    <property type="term" value="C:cytosol"/>
    <property type="evidence" value="ECO:0007669"/>
    <property type="project" value="TreeGrafter"/>
</dbReference>
<dbReference type="PANTHER" id="PTHR12304">
    <property type="entry name" value="INOSINE-URIDINE PREFERRING NUCLEOSIDE HYDROLASE"/>
    <property type="match status" value="1"/>
</dbReference>
<organism evidence="1 2">
    <name type="scientific">Candidatus Magasanikbacteria bacterium CG10_big_fil_rev_8_21_14_0_10_43_6</name>
    <dbReference type="NCBI Taxonomy" id="1974650"/>
    <lineage>
        <taxon>Bacteria</taxon>
        <taxon>Candidatus Magasanikiibacteriota</taxon>
    </lineage>
</organism>
<dbReference type="PANTHER" id="PTHR12304:SF4">
    <property type="entry name" value="URIDINE NUCLEOSIDASE"/>
    <property type="match status" value="1"/>
</dbReference>
<gene>
    <name evidence="1" type="ORF">COU33_01895</name>
</gene>
<accession>A0A2M6W1S1</accession>
<sequence length="102" mass="10746">DPDDCLAYLLALRADADIVGVSIVGGNVPEPQAWLVAQSLITKIPLWRGGIECGAPTIIALADALRQAPITVMALGPLTNIATFINCHPTLVDQIDEIIFVG</sequence>
<dbReference type="Gene3D" id="3.90.245.10">
    <property type="entry name" value="Ribonucleoside hydrolase-like"/>
    <property type="match status" value="1"/>
</dbReference>
<dbReference type="AlphaFoldDB" id="A0A2M6W1S1"/>
<reference evidence="2" key="1">
    <citation type="submission" date="2017-09" db="EMBL/GenBank/DDBJ databases">
        <title>Depth-based differentiation of microbial function through sediment-hosted aquifers and enrichment of novel symbionts in the deep terrestrial subsurface.</title>
        <authorList>
            <person name="Probst A.J."/>
            <person name="Ladd B."/>
            <person name="Jarett J.K."/>
            <person name="Geller-Mcgrath D.E."/>
            <person name="Sieber C.M.K."/>
            <person name="Emerson J.B."/>
            <person name="Anantharaman K."/>
            <person name="Thomas B.C."/>
            <person name="Malmstrom R."/>
            <person name="Stieglmeier M."/>
            <person name="Klingl A."/>
            <person name="Woyke T."/>
            <person name="Ryan C.M."/>
            <person name="Banfield J.F."/>
        </authorList>
    </citation>
    <scope>NUCLEOTIDE SEQUENCE [LARGE SCALE GENOMIC DNA]</scope>
</reference>
<evidence type="ECO:0000313" key="1">
    <source>
        <dbReference type="EMBL" id="PIT86660.1"/>
    </source>
</evidence>
<dbReference type="EMBL" id="PFBZ01000080">
    <property type="protein sequence ID" value="PIT86660.1"/>
    <property type="molecule type" value="Genomic_DNA"/>
</dbReference>
<dbReference type="GO" id="GO:0006152">
    <property type="term" value="P:purine nucleoside catabolic process"/>
    <property type="evidence" value="ECO:0007669"/>
    <property type="project" value="TreeGrafter"/>
</dbReference>
<comment type="caution">
    <text evidence="1">The sequence shown here is derived from an EMBL/GenBank/DDBJ whole genome shotgun (WGS) entry which is preliminary data.</text>
</comment>
<feature type="non-terminal residue" evidence="1">
    <location>
        <position position="102"/>
    </location>
</feature>
<name>A0A2M6W1S1_9BACT</name>
<feature type="non-terminal residue" evidence="1">
    <location>
        <position position="1"/>
    </location>
</feature>